<evidence type="ECO:0000259" key="1">
    <source>
        <dbReference type="Pfam" id="PF17171"/>
    </source>
</evidence>
<protein>
    <recommendedName>
        <fullName evidence="5">Glutathione S-transferase</fullName>
    </recommendedName>
</protein>
<dbReference type="Gene3D" id="1.20.1050.10">
    <property type="match status" value="1"/>
</dbReference>
<dbReference type="Gene3D" id="3.40.30.10">
    <property type="entry name" value="Glutaredoxin"/>
    <property type="match status" value="1"/>
</dbReference>
<dbReference type="SUPFAM" id="SSF47616">
    <property type="entry name" value="GST C-terminal domain-like"/>
    <property type="match status" value="1"/>
</dbReference>
<dbReference type="Pfam" id="PF17171">
    <property type="entry name" value="GST_C_6"/>
    <property type="match status" value="1"/>
</dbReference>
<dbReference type="InterPro" id="IPR036249">
    <property type="entry name" value="Thioredoxin-like_sf"/>
</dbReference>
<dbReference type="InterPro" id="IPR012336">
    <property type="entry name" value="Thioredoxin-like_fold"/>
</dbReference>
<sequence length="236" mass="27069">MITLYGFGPAFRLIDPSPFVVKVHFLLQLSGLPYKVKNGVDGLRKAPKGKLPYIEDKEIQIADSHFVQKYLEDEYTFDVDKHLTPEQKAISVLACSAIEEQLYWYVVYFRWADDKNWSVLKEAFFGEMPFPLNKIVPKVARKDVLSTLKGQGTSRHSDDEIVALAKIQFEALSHLLGDKEYFFNNEVSMLDVVTYSLLVQILMVPLSSPLKGMAEKHSNLVRFCQNIHQQYFSEKA</sequence>
<dbReference type="Pfam" id="PF17172">
    <property type="entry name" value="GST_N_4"/>
    <property type="match status" value="1"/>
</dbReference>
<dbReference type="SFLD" id="SFLDG01200">
    <property type="entry name" value="SUF1.1"/>
    <property type="match status" value="1"/>
</dbReference>
<dbReference type="InterPro" id="IPR033468">
    <property type="entry name" value="Metaxin_GST"/>
</dbReference>
<dbReference type="AlphaFoldDB" id="A0AA37T213"/>
<dbReference type="InterPro" id="IPR026928">
    <property type="entry name" value="FAX/IsoI-like"/>
</dbReference>
<dbReference type="InterPro" id="IPR036282">
    <property type="entry name" value="Glutathione-S-Trfase_C_sf"/>
</dbReference>
<reference evidence="3" key="2">
    <citation type="submission" date="2023-01" db="EMBL/GenBank/DDBJ databases">
        <title>Draft genome sequence of Agaribacter marinus strain NBRC 110023.</title>
        <authorList>
            <person name="Sun Q."/>
            <person name="Mori K."/>
        </authorList>
    </citation>
    <scope>NUCLEOTIDE SEQUENCE</scope>
    <source>
        <strain evidence="3">NBRC 110023</strain>
    </source>
</reference>
<dbReference type="EMBL" id="BSOT01000007">
    <property type="protein sequence ID" value="GLR72116.1"/>
    <property type="molecule type" value="Genomic_DNA"/>
</dbReference>
<dbReference type="Proteomes" id="UP001156601">
    <property type="component" value="Unassembled WGS sequence"/>
</dbReference>
<name>A0AA37T213_9ALTE</name>
<reference evidence="3" key="1">
    <citation type="journal article" date="2014" name="Int. J. Syst. Evol. Microbiol.">
        <title>Complete genome sequence of Corynebacterium casei LMG S-19264T (=DSM 44701T), isolated from a smear-ripened cheese.</title>
        <authorList>
            <consortium name="US DOE Joint Genome Institute (JGI-PGF)"/>
            <person name="Walter F."/>
            <person name="Albersmeier A."/>
            <person name="Kalinowski J."/>
            <person name="Ruckert C."/>
        </authorList>
    </citation>
    <scope>NUCLEOTIDE SEQUENCE</scope>
    <source>
        <strain evidence="3">NBRC 110023</strain>
    </source>
</reference>
<dbReference type="SFLD" id="SFLDG01180">
    <property type="entry name" value="SUF1"/>
    <property type="match status" value="1"/>
</dbReference>
<accession>A0AA37T213</accession>
<comment type="caution">
    <text evidence="3">The sequence shown here is derived from an EMBL/GenBank/DDBJ whole genome shotgun (WGS) entry which is preliminary data.</text>
</comment>
<evidence type="ECO:0000313" key="3">
    <source>
        <dbReference type="EMBL" id="GLR72116.1"/>
    </source>
</evidence>
<organism evidence="3 4">
    <name type="scientific">Agaribacter marinus</name>
    <dbReference type="NCBI Taxonomy" id="1431249"/>
    <lineage>
        <taxon>Bacteria</taxon>
        <taxon>Pseudomonadati</taxon>
        <taxon>Pseudomonadota</taxon>
        <taxon>Gammaproteobacteria</taxon>
        <taxon>Alteromonadales</taxon>
        <taxon>Alteromonadaceae</taxon>
        <taxon>Agaribacter</taxon>
    </lineage>
</organism>
<evidence type="ECO:0008006" key="5">
    <source>
        <dbReference type="Google" id="ProtNLM"/>
    </source>
</evidence>
<gene>
    <name evidence="3" type="ORF">GCM10007852_30240</name>
</gene>
<evidence type="ECO:0000259" key="2">
    <source>
        <dbReference type="Pfam" id="PF17172"/>
    </source>
</evidence>
<evidence type="ECO:0000313" key="4">
    <source>
        <dbReference type="Proteomes" id="UP001156601"/>
    </source>
</evidence>
<dbReference type="SUPFAM" id="SSF52833">
    <property type="entry name" value="Thioredoxin-like"/>
    <property type="match status" value="1"/>
</dbReference>
<dbReference type="PANTHER" id="PTHR12289:SF41">
    <property type="entry name" value="FAILED AXON CONNECTIONS-RELATED"/>
    <property type="match status" value="1"/>
</dbReference>
<proteinExistence type="predicted"/>
<dbReference type="InterPro" id="IPR050931">
    <property type="entry name" value="Mito_Protein_Transport_Metaxin"/>
</dbReference>
<keyword evidence="4" id="KW-1185">Reference proteome</keyword>
<dbReference type="PANTHER" id="PTHR12289">
    <property type="entry name" value="METAXIN RELATED"/>
    <property type="match status" value="1"/>
</dbReference>
<dbReference type="SFLD" id="SFLDS00019">
    <property type="entry name" value="Glutathione_Transferase_(cytos"/>
    <property type="match status" value="1"/>
</dbReference>
<dbReference type="InterPro" id="IPR040079">
    <property type="entry name" value="Glutathione_S-Trfase"/>
</dbReference>
<feature type="domain" description="Metaxin glutathione S-transferase" evidence="1">
    <location>
        <begin position="166"/>
        <end position="227"/>
    </location>
</feature>
<dbReference type="RefSeq" id="WP_284218478.1">
    <property type="nucleotide sequence ID" value="NZ_BSOT01000007.1"/>
</dbReference>
<feature type="domain" description="Thioredoxin-like fold" evidence="2">
    <location>
        <begin position="18"/>
        <end position="116"/>
    </location>
</feature>